<comment type="similarity">
    <text evidence="2">Belongs to the 2H phosphoesterase superfamily. ThpR family.</text>
</comment>
<keyword evidence="1 2" id="KW-0378">Hydrolase</keyword>
<sequence>MRLFTALVPPAEAVAQVAAALAGPAPDGWRLVDPATWHITLAFHGDVDDPAPHLAALDAAAGLPGPRLRVDGSGAFPGVRWARVVAEPRAALDALVEAVGGDAQGFVPHITVLRRRGRRRPEPRAVLPPLSGPWWQADEVLLMASELRRDGAVHRIVHRVALTRG</sequence>
<feature type="domain" description="Phosphoesterase HXTX" evidence="3">
    <location>
        <begin position="10"/>
        <end position="81"/>
    </location>
</feature>
<dbReference type="InterPro" id="IPR004175">
    <property type="entry name" value="RNA_CPDase"/>
</dbReference>
<dbReference type="AlphaFoldDB" id="A0A1M6ZAM1"/>
<dbReference type="STRING" id="1848.SAMN05443637_12310"/>
<dbReference type="RefSeq" id="WP_073459852.1">
    <property type="nucleotide sequence ID" value="NZ_FRAP01000023.1"/>
</dbReference>
<feature type="active site" description="Proton donor" evidence="2">
    <location>
        <position position="38"/>
    </location>
</feature>
<dbReference type="GO" id="GO:0016874">
    <property type="term" value="F:ligase activity"/>
    <property type="evidence" value="ECO:0007669"/>
    <property type="project" value="UniProtKB-KW"/>
</dbReference>
<reference evidence="4 5" key="1">
    <citation type="submission" date="2016-11" db="EMBL/GenBank/DDBJ databases">
        <authorList>
            <person name="Jaros S."/>
            <person name="Januszkiewicz K."/>
            <person name="Wedrychowicz H."/>
        </authorList>
    </citation>
    <scope>NUCLEOTIDE SEQUENCE [LARGE SCALE GENOMIC DNA]</scope>
    <source>
        <strain evidence="4 5">DSM 43832</strain>
    </source>
</reference>
<accession>A0A1M6ZAM1</accession>
<evidence type="ECO:0000256" key="2">
    <source>
        <dbReference type="HAMAP-Rule" id="MF_01940"/>
    </source>
</evidence>
<keyword evidence="4" id="KW-0436">Ligase</keyword>
<comment type="function">
    <text evidence="2">Hydrolyzes RNA 2',3'-cyclic phosphodiester to an RNA 2'-phosphomonoester.</text>
</comment>
<proteinExistence type="inferred from homology"/>
<evidence type="ECO:0000259" key="3">
    <source>
        <dbReference type="Pfam" id="PF02834"/>
    </source>
</evidence>
<gene>
    <name evidence="4" type="ORF">SAMN05443637_12310</name>
</gene>
<feature type="short sequence motif" description="HXTX 1" evidence="2">
    <location>
        <begin position="38"/>
        <end position="41"/>
    </location>
</feature>
<protein>
    <recommendedName>
        <fullName evidence="2">RNA 2',3'-cyclic phosphodiesterase</fullName>
        <shortName evidence="2">RNA 2',3'-CPDase</shortName>
        <ecNumber evidence="2">3.1.4.58</ecNumber>
    </recommendedName>
</protein>
<name>A0A1M6ZAM1_PSETH</name>
<organism evidence="4 5">
    <name type="scientific">Pseudonocardia thermophila</name>
    <dbReference type="NCBI Taxonomy" id="1848"/>
    <lineage>
        <taxon>Bacteria</taxon>
        <taxon>Bacillati</taxon>
        <taxon>Actinomycetota</taxon>
        <taxon>Actinomycetes</taxon>
        <taxon>Pseudonocardiales</taxon>
        <taxon>Pseudonocardiaceae</taxon>
        <taxon>Pseudonocardia</taxon>
    </lineage>
</organism>
<feature type="short sequence motif" description="HXTX 2" evidence="2">
    <location>
        <begin position="109"/>
        <end position="112"/>
    </location>
</feature>
<dbReference type="GO" id="GO:0004113">
    <property type="term" value="F:2',3'-cyclic-nucleotide 3'-phosphodiesterase activity"/>
    <property type="evidence" value="ECO:0007669"/>
    <property type="project" value="InterPro"/>
</dbReference>
<dbReference type="InterPro" id="IPR014051">
    <property type="entry name" value="Phosphoesterase_HXTX"/>
</dbReference>
<keyword evidence="5" id="KW-1185">Reference proteome</keyword>
<dbReference type="EC" id="3.1.4.58" evidence="2"/>
<dbReference type="EMBL" id="FRAP01000023">
    <property type="protein sequence ID" value="SHL27477.1"/>
    <property type="molecule type" value="Genomic_DNA"/>
</dbReference>
<dbReference type="Pfam" id="PF02834">
    <property type="entry name" value="LigT_PEase"/>
    <property type="match status" value="1"/>
</dbReference>
<evidence type="ECO:0000256" key="1">
    <source>
        <dbReference type="ARBA" id="ARBA00022801"/>
    </source>
</evidence>
<dbReference type="HAMAP" id="MF_01940">
    <property type="entry name" value="RNA_CPDase"/>
    <property type="match status" value="1"/>
</dbReference>
<evidence type="ECO:0000313" key="4">
    <source>
        <dbReference type="EMBL" id="SHL27477.1"/>
    </source>
</evidence>
<feature type="active site" description="Proton acceptor" evidence="2">
    <location>
        <position position="109"/>
    </location>
</feature>
<evidence type="ECO:0000313" key="5">
    <source>
        <dbReference type="Proteomes" id="UP000184363"/>
    </source>
</evidence>
<dbReference type="PANTHER" id="PTHR35561:SF1">
    <property type="entry name" value="RNA 2',3'-CYCLIC PHOSPHODIESTERASE"/>
    <property type="match status" value="1"/>
</dbReference>
<dbReference type="Proteomes" id="UP000184363">
    <property type="component" value="Unassembled WGS sequence"/>
</dbReference>
<dbReference type="PANTHER" id="PTHR35561">
    <property type="entry name" value="RNA 2',3'-CYCLIC PHOSPHODIESTERASE"/>
    <property type="match status" value="1"/>
</dbReference>
<dbReference type="InterPro" id="IPR009097">
    <property type="entry name" value="Cyclic_Pdiesterase"/>
</dbReference>
<dbReference type="SUPFAM" id="SSF55144">
    <property type="entry name" value="LigT-like"/>
    <property type="match status" value="1"/>
</dbReference>
<dbReference type="OrthoDB" id="9787070at2"/>
<dbReference type="GO" id="GO:0008664">
    <property type="term" value="F:RNA 2',3'-cyclic 3'-phosphodiesterase activity"/>
    <property type="evidence" value="ECO:0007669"/>
    <property type="project" value="UniProtKB-EC"/>
</dbReference>
<comment type="catalytic activity">
    <reaction evidence="2">
        <text>a 3'-end 2',3'-cyclophospho-ribonucleotide-RNA + H2O = a 3'-end 2'-phospho-ribonucleotide-RNA + H(+)</text>
        <dbReference type="Rhea" id="RHEA:11828"/>
        <dbReference type="Rhea" id="RHEA-COMP:10464"/>
        <dbReference type="Rhea" id="RHEA-COMP:17353"/>
        <dbReference type="ChEBI" id="CHEBI:15377"/>
        <dbReference type="ChEBI" id="CHEBI:15378"/>
        <dbReference type="ChEBI" id="CHEBI:83064"/>
        <dbReference type="ChEBI" id="CHEBI:173113"/>
        <dbReference type="EC" id="3.1.4.58"/>
    </reaction>
</comment>
<dbReference type="Gene3D" id="3.90.1140.10">
    <property type="entry name" value="Cyclic phosphodiesterase"/>
    <property type="match status" value="1"/>
</dbReference>